<dbReference type="SUPFAM" id="SSF52540">
    <property type="entry name" value="P-loop containing nucleoside triphosphate hydrolases"/>
    <property type="match status" value="1"/>
</dbReference>
<dbReference type="PANTHER" id="PTHR46743:SF2">
    <property type="entry name" value="TEICHOIC ACIDS EXPORT ATP-BINDING PROTEIN TAGH"/>
    <property type="match status" value="1"/>
</dbReference>
<evidence type="ECO:0000256" key="3">
    <source>
        <dbReference type="ARBA" id="ARBA00022741"/>
    </source>
</evidence>
<dbReference type="GO" id="GO:0016020">
    <property type="term" value="C:membrane"/>
    <property type="evidence" value="ECO:0007669"/>
    <property type="project" value="InterPro"/>
</dbReference>
<keyword evidence="2" id="KW-0813">Transport</keyword>
<evidence type="ECO:0000256" key="1">
    <source>
        <dbReference type="ARBA" id="ARBA00005417"/>
    </source>
</evidence>
<keyword evidence="7" id="KW-0378">Hydrolase</keyword>
<evidence type="ECO:0000259" key="6">
    <source>
        <dbReference type="Pfam" id="PF14524"/>
    </source>
</evidence>
<gene>
    <name evidence="7" type="ORF">BRAD3257_3109</name>
</gene>
<dbReference type="KEGG" id="bvz:BRAD3257_3109"/>
<evidence type="ECO:0000256" key="2">
    <source>
        <dbReference type="ARBA" id="ARBA00022448"/>
    </source>
</evidence>
<reference evidence="7 8" key="1">
    <citation type="submission" date="2018-03" db="EMBL/GenBank/DDBJ databases">
        <authorList>
            <person name="Gully D."/>
        </authorList>
    </citation>
    <scope>NUCLEOTIDE SEQUENCE [LARGE SCALE GENOMIC DNA]</scope>
    <source>
        <strain evidence="7">ORS3257</strain>
    </source>
</reference>
<dbReference type="InterPro" id="IPR029439">
    <property type="entry name" value="Wzt_C"/>
</dbReference>
<dbReference type="InterPro" id="IPR003439">
    <property type="entry name" value="ABC_transporter-like_ATP-bd"/>
</dbReference>
<dbReference type="GO" id="GO:0016887">
    <property type="term" value="F:ATP hydrolysis activity"/>
    <property type="evidence" value="ECO:0007669"/>
    <property type="project" value="InterPro"/>
</dbReference>
<dbReference type="Proteomes" id="UP000246085">
    <property type="component" value="Chromosome BRAD3257"/>
</dbReference>
<dbReference type="CDD" id="cd10147">
    <property type="entry name" value="Wzt_C-like"/>
    <property type="match status" value="1"/>
</dbReference>
<dbReference type="PANTHER" id="PTHR46743">
    <property type="entry name" value="TEICHOIC ACIDS EXPORT ATP-BINDING PROTEIN TAGH"/>
    <property type="match status" value="1"/>
</dbReference>
<evidence type="ECO:0000259" key="5">
    <source>
        <dbReference type="Pfam" id="PF00005"/>
    </source>
</evidence>
<keyword evidence="4" id="KW-0067">ATP-binding</keyword>
<protein>
    <submittedName>
        <fullName evidence="7">Putative Teichoic-acid-transporting ATPase</fullName>
        <ecNumber evidence="7">3.6.3.40</ecNumber>
    </submittedName>
</protein>
<feature type="domain" description="Wzt C-terminal" evidence="6">
    <location>
        <begin position="227"/>
        <end position="330"/>
    </location>
</feature>
<dbReference type="GO" id="GO:0005524">
    <property type="term" value="F:ATP binding"/>
    <property type="evidence" value="ECO:0007669"/>
    <property type="project" value="UniProtKB-KW"/>
</dbReference>
<accession>A0A2U3PYA7</accession>
<dbReference type="Pfam" id="PF14524">
    <property type="entry name" value="Wzt_C"/>
    <property type="match status" value="1"/>
</dbReference>
<name>A0A2U3PYA7_9BRAD</name>
<evidence type="ECO:0000313" key="8">
    <source>
        <dbReference type="Proteomes" id="UP000246085"/>
    </source>
</evidence>
<keyword evidence="3" id="KW-0547">Nucleotide-binding</keyword>
<dbReference type="Gene3D" id="2.70.50.60">
    <property type="entry name" value="abc- transporter (atp binding component) like domain"/>
    <property type="match status" value="1"/>
</dbReference>
<comment type="similarity">
    <text evidence="1">Belongs to the ABC transporter superfamily.</text>
</comment>
<dbReference type="CDD" id="cd03220">
    <property type="entry name" value="ABC_KpsT_Wzt"/>
    <property type="match status" value="1"/>
</dbReference>
<evidence type="ECO:0000313" key="7">
    <source>
        <dbReference type="EMBL" id="SPP94155.1"/>
    </source>
</evidence>
<proteinExistence type="inferred from homology"/>
<dbReference type="EC" id="3.6.3.40" evidence="7"/>
<dbReference type="InterPro" id="IPR015860">
    <property type="entry name" value="ABC_transpr_TagH-like"/>
</dbReference>
<dbReference type="EMBL" id="LS398110">
    <property type="protein sequence ID" value="SPP94155.1"/>
    <property type="molecule type" value="Genomic_DNA"/>
</dbReference>
<dbReference type="Gene3D" id="3.40.50.300">
    <property type="entry name" value="P-loop containing nucleotide triphosphate hydrolases"/>
    <property type="match status" value="1"/>
</dbReference>
<dbReference type="AlphaFoldDB" id="A0A2U3PYA7"/>
<feature type="domain" description="ABC transporter" evidence="5">
    <location>
        <begin position="2"/>
        <end position="104"/>
    </location>
</feature>
<evidence type="ECO:0000256" key="4">
    <source>
        <dbReference type="ARBA" id="ARBA00022840"/>
    </source>
</evidence>
<dbReference type="GO" id="GO:0140359">
    <property type="term" value="F:ABC-type transporter activity"/>
    <property type="evidence" value="ECO:0007669"/>
    <property type="project" value="InterPro"/>
</dbReference>
<dbReference type="InterPro" id="IPR027417">
    <property type="entry name" value="P-loop_NTPase"/>
</dbReference>
<dbReference type="Pfam" id="PF00005">
    <property type="entry name" value="ABC_tran"/>
    <property type="match status" value="1"/>
</dbReference>
<organism evidence="7 8">
    <name type="scientific">Bradyrhizobium vignae</name>
    <dbReference type="NCBI Taxonomy" id="1549949"/>
    <lineage>
        <taxon>Bacteria</taxon>
        <taxon>Pseudomonadati</taxon>
        <taxon>Pseudomonadota</taxon>
        <taxon>Alphaproteobacteria</taxon>
        <taxon>Hyphomicrobiales</taxon>
        <taxon>Nitrobacteraceae</taxon>
        <taxon>Bradyrhizobium</taxon>
    </lineage>
</organism>
<sequence length="365" mass="39910">MLKIIAGQLQATKGSARCHGRVALLQLGLGFDPELTGLENIKYSRLLQNLTDDYKQIVDFVRDFSELGDFINYPVKTYSSGMYSRLAFATAIAGDPDILIADEVLAVGDMNFSQKCLAKMREFKERGKTVVLVTHDIGAVKNFCDHAVWLNEGKVISSGSATMVAEEFRNFMLYGVVSLLSHDQAASVESDQVTAGSSEGGLRPDWIIPNKSRRTVSVGKVAFCGYRYVDPLNQRAMASLQPGEQVGLEIELCFLEPVEIGSFAFTLHDRSGNIAVHLNSEFFDGKPVAGSGGQTMTARFVFDVPPLADGDYSISFGCSDRSGSLVEKYDYDSTIEIHHPKSPATDRQGGYVVIPCAKFEVDNNV</sequence>
<dbReference type="InterPro" id="IPR050683">
    <property type="entry name" value="Bact_Polysacc_Export_ATP-bd"/>
</dbReference>